<proteinExistence type="predicted"/>
<dbReference type="OrthoDB" id="5123492at2"/>
<dbReference type="EMBL" id="QFYS01000003">
    <property type="protein sequence ID" value="RAK66314.1"/>
    <property type="molecule type" value="Genomic_DNA"/>
</dbReference>
<name>A0A328BK57_9CAUL</name>
<dbReference type="RefSeq" id="WP_111275623.1">
    <property type="nucleotide sequence ID" value="NZ_QFYS01000003.1"/>
</dbReference>
<organism evidence="1 2">
    <name type="scientific">Phenylobacterium kunshanense</name>
    <dbReference type="NCBI Taxonomy" id="1445034"/>
    <lineage>
        <taxon>Bacteria</taxon>
        <taxon>Pseudomonadati</taxon>
        <taxon>Pseudomonadota</taxon>
        <taxon>Alphaproteobacteria</taxon>
        <taxon>Caulobacterales</taxon>
        <taxon>Caulobacteraceae</taxon>
        <taxon>Phenylobacterium</taxon>
    </lineage>
</organism>
<sequence length="319" mass="35124">MPRIVYYGFPTGRIQGGMKMILRHVETLRDLGFDAVFATTPEAVMPEWLDHRAPVHRAFPVLRGDILVIPEDASNALGQAMRRDPSRTVVFTQNQYIFSAFAVEALAAFAETPRFMAVGRILAGVVGRAFPTAEVELVPCFADERLFGPASERTPAIAYVPKKRALEPKVISAYFKRLYPRHAGRPWREVADLREPEVAGVLAASEIYLSLSRFESVGMATLEAMASGCVCAGFTGIGGREYATAANGFWVPEDDCEAAVDALARAADLVLTGGPPLARYREAAQATARQWSYARFREALEETWMRLAPEVRIKDGPLD</sequence>
<protein>
    <recommendedName>
        <fullName evidence="3">Glycosyl transferase family 1 domain-containing protein</fullName>
    </recommendedName>
</protein>
<gene>
    <name evidence="1" type="ORF">DJ019_08660</name>
</gene>
<dbReference type="Proteomes" id="UP000249524">
    <property type="component" value="Unassembled WGS sequence"/>
</dbReference>
<dbReference type="Gene3D" id="3.40.50.2000">
    <property type="entry name" value="Glycogen Phosphorylase B"/>
    <property type="match status" value="1"/>
</dbReference>
<reference evidence="1 2" key="1">
    <citation type="submission" date="2018-05" db="EMBL/GenBank/DDBJ databases">
        <authorList>
            <person name="Lanie J.A."/>
            <person name="Ng W.-L."/>
            <person name="Kazmierczak K.M."/>
            <person name="Andrzejewski T.M."/>
            <person name="Davidsen T.M."/>
            <person name="Wayne K.J."/>
            <person name="Tettelin H."/>
            <person name="Glass J.I."/>
            <person name="Rusch D."/>
            <person name="Podicherti R."/>
            <person name="Tsui H.-C.T."/>
            <person name="Winkler M.E."/>
        </authorList>
    </citation>
    <scope>NUCLEOTIDE SEQUENCE [LARGE SCALE GENOMIC DNA]</scope>
    <source>
        <strain evidence="1 2">BUT-10</strain>
    </source>
</reference>
<dbReference type="AlphaFoldDB" id="A0A328BK57"/>
<evidence type="ECO:0000313" key="1">
    <source>
        <dbReference type="EMBL" id="RAK66314.1"/>
    </source>
</evidence>
<accession>A0A328BK57</accession>
<keyword evidence="2" id="KW-1185">Reference proteome</keyword>
<dbReference type="SUPFAM" id="SSF53756">
    <property type="entry name" value="UDP-Glycosyltransferase/glycogen phosphorylase"/>
    <property type="match status" value="1"/>
</dbReference>
<evidence type="ECO:0008006" key="3">
    <source>
        <dbReference type="Google" id="ProtNLM"/>
    </source>
</evidence>
<evidence type="ECO:0000313" key="2">
    <source>
        <dbReference type="Proteomes" id="UP000249524"/>
    </source>
</evidence>
<comment type="caution">
    <text evidence="1">The sequence shown here is derived from an EMBL/GenBank/DDBJ whole genome shotgun (WGS) entry which is preliminary data.</text>
</comment>
<dbReference type="Pfam" id="PF13692">
    <property type="entry name" value="Glyco_trans_1_4"/>
    <property type="match status" value="1"/>
</dbReference>